<feature type="transmembrane region" description="Helical" evidence="2">
    <location>
        <begin position="13"/>
        <end position="33"/>
    </location>
</feature>
<feature type="coiled-coil region" evidence="1">
    <location>
        <begin position="37"/>
        <end position="64"/>
    </location>
</feature>
<evidence type="ECO:0000313" key="5">
    <source>
        <dbReference type="Proteomes" id="UP000646877"/>
    </source>
</evidence>
<organism evidence="3 5">
    <name type="scientific">Pseudoalteromonas maricaloris</name>
    <dbReference type="NCBI Taxonomy" id="184924"/>
    <lineage>
        <taxon>Bacteria</taxon>
        <taxon>Pseudomonadati</taxon>
        <taxon>Pseudomonadota</taxon>
        <taxon>Gammaproteobacteria</taxon>
        <taxon>Alteromonadales</taxon>
        <taxon>Pseudoalteromonadaceae</taxon>
        <taxon>Pseudoalteromonas</taxon>
    </lineage>
</organism>
<reference evidence="3" key="1">
    <citation type="submission" date="2019-10" db="EMBL/GenBank/DDBJ databases">
        <authorList>
            <person name="Paulsen S."/>
        </authorList>
    </citation>
    <scope>NUCLEOTIDE SEQUENCE</scope>
    <source>
        <strain evidence="3">LMG 19692</strain>
    </source>
</reference>
<dbReference type="RefSeq" id="WP_193521714.1">
    <property type="nucleotide sequence ID" value="NZ_CBCSDF010000004.1"/>
</dbReference>
<evidence type="ECO:0000313" key="4">
    <source>
        <dbReference type="EMBL" id="WOX30684.1"/>
    </source>
</evidence>
<evidence type="ECO:0000256" key="2">
    <source>
        <dbReference type="SAM" id="Phobius"/>
    </source>
</evidence>
<keyword evidence="2" id="KW-0812">Transmembrane</keyword>
<dbReference type="Proteomes" id="UP000646877">
    <property type="component" value="Unassembled WGS sequence"/>
</dbReference>
<keyword evidence="2" id="KW-0472">Membrane</keyword>
<accession>A0A8I2KKI9</accession>
<keyword evidence="2" id="KW-1133">Transmembrane helix</keyword>
<dbReference type="EMBL" id="CP137579">
    <property type="protein sequence ID" value="WOX30684.1"/>
    <property type="molecule type" value="Genomic_DNA"/>
</dbReference>
<keyword evidence="6" id="KW-1185">Reference proteome</keyword>
<name>A0A8I2KKI9_9GAMM</name>
<evidence type="ECO:0000256" key="1">
    <source>
        <dbReference type="SAM" id="Coils"/>
    </source>
</evidence>
<keyword evidence="1" id="KW-0175">Coiled coil</keyword>
<reference evidence="4 6" key="2">
    <citation type="submission" date="2023-10" db="EMBL/GenBank/DDBJ databases">
        <title>To unveil natural product biosynthetic capacity in Pseudoalteromonas.</title>
        <authorList>
            <person name="Wang J."/>
        </authorList>
    </citation>
    <scope>NUCLEOTIDE SEQUENCE [LARGE SCALE GENOMIC DNA]</scope>
    <source>
        <strain evidence="4 6">DSM 15914</strain>
    </source>
</reference>
<evidence type="ECO:0000313" key="3">
    <source>
        <dbReference type="EMBL" id="NLR21080.1"/>
    </source>
</evidence>
<dbReference type="AlphaFoldDB" id="A0A8I2KKI9"/>
<dbReference type="EMBL" id="WEIA01000003">
    <property type="protein sequence ID" value="NLR21080.1"/>
    <property type="molecule type" value="Genomic_DNA"/>
</dbReference>
<sequence>MNWKPFSAFLQNVFIPLITVTIAAMVAILNFSVSNLDRELKEQVAAVDIAIKEARDERERINAEREFNFKIYDLVQLSLEEKNERKQEVAKQFVLVMVDGELRSRLLGVLEAGGTPMIKQETAKIIAKEKEFQIEEDSNLRTDRSVKPTFDWEDWDYDIFWCTTSGASAKEQAEFIKQQLEMEGAKGRVRVRVRELFSSVNARSGYKISGYAIRRSENEIVQANALETLAENVLLEKGYPAVFKQQLTSQKTRWYISAFVCP</sequence>
<proteinExistence type="predicted"/>
<protein>
    <submittedName>
        <fullName evidence="3">Uncharacterized protein</fullName>
    </submittedName>
</protein>
<evidence type="ECO:0000313" key="6">
    <source>
        <dbReference type="Proteomes" id="UP001304419"/>
    </source>
</evidence>
<gene>
    <name evidence="3" type="ORF">F9Y85_07070</name>
    <name evidence="4" type="ORF">R5H13_22655</name>
</gene>
<dbReference type="Proteomes" id="UP001304419">
    <property type="component" value="Chromosome 2"/>
</dbReference>